<proteinExistence type="predicted"/>
<name>A0A9W4UV52_9PLEO</name>
<gene>
    <name evidence="1" type="ORF">PDIGIT_LOCUS14698</name>
</gene>
<protein>
    <submittedName>
        <fullName evidence="1">Uncharacterized protein</fullName>
    </submittedName>
</protein>
<dbReference type="AlphaFoldDB" id="A0A9W4UV52"/>
<organism evidence="1 2">
    <name type="scientific">Periconia digitata</name>
    <dbReference type="NCBI Taxonomy" id="1303443"/>
    <lineage>
        <taxon>Eukaryota</taxon>
        <taxon>Fungi</taxon>
        <taxon>Dikarya</taxon>
        <taxon>Ascomycota</taxon>
        <taxon>Pezizomycotina</taxon>
        <taxon>Dothideomycetes</taxon>
        <taxon>Pleosporomycetidae</taxon>
        <taxon>Pleosporales</taxon>
        <taxon>Massarineae</taxon>
        <taxon>Periconiaceae</taxon>
        <taxon>Periconia</taxon>
    </lineage>
</organism>
<reference evidence="1" key="1">
    <citation type="submission" date="2023-01" db="EMBL/GenBank/DDBJ databases">
        <authorList>
            <person name="Van Ghelder C."/>
            <person name="Rancurel C."/>
        </authorList>
    </citation>
    <scope>NUCLEOTIDE SEQUENCE</scope>
    <source>
        <strain evidence="1">CNCM I-4278</strain>
    </source>
</reference>
<dbReference type="Proteomes" id="UP001152607">
    <property type="component" value="Unassembled WGS sequence"/>
</dbReference>
<evidence type="ECO:0000313" key="2">
    <source>
        <dbReference type="Proteomes" id="UP001152607"/>
    </source>
</evidence>
<accession>A0A9W4UV52</accession>
<keyword evidence="2" id="KW-1185">Reference proteome</keyword>
<sequence>MTTSSKKTPAPFRIPHRHQPAFYHLLPIPGSHSRLSIRRIAWKILPILWLEQSTSYCLNRKPPSPIFRSSSPSFAATKLQTSIPEKTSHL</sequence>
<evidence type="ECO:0000313" key="1">
    <source>
        <dbReference type="EMBL" id="CAI6341501.1"/>
    </source>
</evidence>
<comment type="caution">
    <text evidence="1">The sequence shown here is derived from an EMBL/GenBank/DDBJ whole genome shotgun (WGS) entry which is preliminary data.</text>
</comment>
<dbReference type="EMBL" id="CAOQHR010000012">
    <property type="protein sequence ID" value="CAI6341501.1"/>
    <property type="molecule type" value="Genomic_DNA"/>
</dbReference>